<feature type="binding site" evidence="15">
    <location>
        <begin position="295"/>
        <end position="301"/>
    </location>
    <ligand>
        <name>NADP(+)</name>
        <dbReference type="ChEBI" id="CHEBI:58349"/>
    </ligand>
</feature>
<evidence type="ECO:0000256" key="15">
    <source>
        <dbReference type="PIRSR" id="PIRSR006769-2"/>
    </source>
</evidence>
<evidence type="ECO:0000256" key="8">
    <source>
        <dbReference type="ARBA" id="ARBA00022801"/>
    </source>
</evidence>
<feature type="binding site" evidence="15">
    <location>
        <position position="204"/>
    </location>
    <ligand>
        <name>NADP(+)</name>
        <dbReference type="ChEBI" id="CHEBI:58349"/>
    </ligand>
</feature>
<dbReference type="FunFam" id="3.40.140.10:FF:000025">
    <property type="entry name" value="Riboflavin biosynthesis protein RibD"/>
    <property type="match status" value="1"/>
</dbReference>
<dbReference type="OrthoDB" id="9800865at2"/>
<feature type="binding site" evidence="15">
    <location>
        <position position="157"/>
    </location>
    <ligand>
        <name>NADP(+)</name>
        <dbReference type="ChEBI" id="CHEBI:58349"/>
    </ligand>
</feature>
<feature type="binding site" evidence="15">
    <location>
        <position position="212"/>
    </location>
    <ligand>
        <name>substrate</name>
    </ligand>
</feature>
<dbReference type="GO" id="GO:0009231">
    <property type="term" value="P:riboflavin biosynthetic process"/>
    <property type="evidence" value="ECO:0007669"/>
    <property type="project" value="UniProtKB-UniPathway"/>
</dbReference>
<keyword evidence="6 13" id="KW-0686">Riboflavin biosynthesis</keyword>
<organism evidence="18 19">
    <name type="scientific">Fermentimonas caenicola</name>
    <dbReference type="NCBI Taxonomy" id="1562970"/>
    <lineage>
        <taxon>Bacteria</taxon>
        <taxon>Pseudomonadati</taxon>
        <taxon>Bacteroidota</taxon>
        <taxon>Bacteroidia</taxon>
        <taxon>Bacteroidales</taxon>
        <taxon>Dysgonomonadaceae</taxon>
        <taxon>Fermentimonas</taxon>
    </lineage>
</organism>
<dbReference type="Pfam" id="PF00383">
    <property type="entry name" value="dCMP_cyt_deam_1"/>
    <property type="match status" value="1"/>
</dbReference>
<dbReference type="HOGENOM" id="CLU_036590_1_1_10"/>
<dbReference type="CDD" id="cd01284">
    <property type="entry name" value="Riboflavin_deaminase-reductase"/>
    <property type="match status" value="1"/>
</dbReference>
<dbReference type="InterPro" id="IPR002125">
    <property type="entry name" value="CMP_dCMP_dom"/>
</dbReference>
<dbReference type="PROSITE" id="PS00903">
    <property type="entry name" value="CYT_DCMP_DEAMINASES_1"/>
    <property type="match status" value="1"/>
</dbReference>
<dbReference type="Gene3D" id="3.40.430.10">
    <property type="entry name" value="Dihydrofolate Reductase, subunit A"/>
    <property type="match status" value="1"/>
</dbReference>
<name>A0A098C2V4_9BACT</name>
<dbReference type="GO" id="GO:0008703">
    <property type="term" value="F:5-amino-6-(5-phosphoribosylamino)uracil reductase activity"/>
    <property type="evidence" value="ECO:0007669"/>
    <property type="project" value="UniProtKB-EC"/>
</dbReference>
<keyword evidence="8 13" id="KW-0378">Hydrolase</keyword>
<evidence type="ECO:0000256" key="1">
    <source>
        <dbReference type="ARBA" id="ARBA00002151"/>
    </source>
</evidence>
<feature type="binding site" evidence="16">
    <location>
        <position position="51"/>
    </location>
    <ligand>
        <name>Zn(2+)</name>
        <dbReference type="ChEBI" id="CHEBI:29105"/>
        <note>catalytic</note>
    </ligand>
</feature>
<feature type="binding site" evidence="16">
    <location>
        <position position="87"/>
    </location>
    <ligand>
        <name>Zn(2+)</name>
        <dbReference type="ChEBI" id="CHEBI:29105"/>
        <note>catalytic</note>
    </ligand>
</feature>
<evidence type="ECO:0000256" key="10">
    <source>
        <dbReference type="ARBA" id="ARBA00022857"/>
    </source>
</evidence>
<comment type="cofactor">
    <cofactor evidence="13 16">
        <name>Zn(2+)</name>
        <dbReference type="ChEBI" id="CHEBI:29105"/>
    </cofactor>
    <text evidence="13 16">Binds 1 zinc ion.</text>
</comment>
<comment type="similarity">
    <text evidence="5 13">In the C-terminal section; belongs to the HTP reductase family.</text>
</comment>
<comment type="pathway">
    <text evidence="2 13">Cofactor biosynthesis; riboflavin biosynthesis; 5-amino-6-(D-ribitylamino)uracil from GTP: step 2/4.</text>
</comment>
<evidence type="ECO:0000256" key="5">
    <source>
        <dbReference type="ARBA" id="ARBA00007417"/>
    </source>
</evidence>
<accession>A0A098C2V4</accession>
<evidence type="ECO:0000256" key="3">
    <source>
        <dbReference type="ARBA" id="ARBA00004910"/>
    </source>
</evidence>
<dbReference type="UniPathway" id="UPA00275">
    <property type="reaction ID" value="UER00401"/>
</dbReference>
<dbReference type="InterPro" id="IPR024072">
    <property type="entry name" value="DHFR-like_dom_sf"/>
</dbReference>
<feature type="binding site" evidence="15">
    <location>
        <position position="192"/>
    </location>
    <ligand>
        <name>substrate</name>
    </ligand>
</feature>
<comment type="function">
    <text evidence="1 13">Converts 2,5-diamino-6-(ribosylamino)-4(3h)-pyrimidinone 5'-phosphate into 5-amino-6-(ribosylamino)-2,4(1h,3h)-pyrimidinedione 5'-phosphate.</text>
</comment>
<keyword evidence="10 13" id="KW-0521">NADP</keyword>
<keyword evidence="19" id="KW-1185">Reference proteome</keyword>
<dbReference type="InterPro" id="IPR050765">
    <property type="entry name" value="Riboflavin_Biosynth_HTPR"/>
</dbReference>
<dbReference type="PATRIC" id="fig|1562970.3.peg.2007"/>
<evidence type="ECO:0000256" key="6">
    <source>
        <dbReference type="ARBA" id="ARBA00022619"/>
    </source>
</evidence>
<evidence type="ECO:0000256" key="13">
    <source>
        <dbReference type="PIRNR" id="PIRNR006769"/>
    </source>
</evidence>
<dbReference type="GO" id="GO:0008835">
    <property type="term" value="F:diaminohydroxyphosphoribosylaminopyrimidine deaminase activity"/>
    <property type="evidence" value="ECO:0007669"/>
    <property type="project" value="UniProtKB-EC"/>
</dbReference>
<keyword evidence="12" id="KW-0511">Multifunctional enzyme</keyword>
<dbReference type="SUPFAM" id="SSF53597">
    <property type="entry name" value="Dihydrofolate reductase-like"/>
    <property type="match status" value="1"/>
</dbReference>
<evidence type="ECO:0000259" key="17">
    <source>
        <dbReference type="PROSITE" id="PS51747"/>
    </source>
</evidence>
<dbReference type="Pfam" id="PF01872">
    <property type="entry name" value="RibD_C"/>
    <property type="match status" value="1"/>
</dbReference>
<evidence type="ECO:0000256" key="11">
    <source>
        <dbReference type="ARBA" id="ARBA00023002"/>
    </source>
</evidence>
<dbReference type="GO" id="GO:0008270">
    <property type="term" value="F:zinc ion binding"/>
    <property type="evidence" value="ECO:0007669"/>
    <property type="project" value="InterPro"/>
</dbReference>
<dbReference type="InterPro" id="IPR016192">
    <property type="entry name" value="APOBEC/CMP_deaminase_Zn-bd"/>
</dbReference>
<reference evidence="18 19" key="1">
    <citation type="submission" date="2014-08" db="EMBL/GenBank/DDBJ databases">
        <authorList>
            <person name="Wibberg D."/>
        </authorList>
    </citation>
    <scope>NUCLEOTIDE SEQUENCE [LARGE SCALE GENOMIC DNA]</scope>
    <source>
        <strain evidence="19">ING2-E5B</strain>
    </source>
</reference>
<dbReference type="EMBL" id="LN515532">
    <property type="protein sequence ID" value="CEA16761.1"/>
    <property type="molecule type" value="Genomic_DNA"/>
</dbReference>
<gene>
    <name evidence="18" type="ORF">ING2E5B_2032</name>
</gene>
<dbReference type="SUPFAM" id="SSF53927">
    <property type="entry name" value="Cytidine deaminase-like"/>
    <property type="match status" value="1"/>
</dbReference>
<dbReference type="KEGG" id="pbt:ING2E5B_2032"/>
<evidence type="ECO:0000256" key="16">
    <source>
        <dbReference type="PIRSR" id="PIRSR006769-3"/>
    </source>
</evidence>
<feature type="binding site" evidence="15">
    <location>
        <position position="293"/>
    </location>
    <ligand>
        <name>substrate</name>
    </ligand>
</feature>
<feature type="active site" description="Proton donor" evidence="14">
    <location>
        <position position="53"/>
    </location>
</feature>
<feature type="binding site" evidence="15">
    <location>
        <position position="208"/>
    </location>
    <ligand>
        <name>NADP(+)</name>
        <dbReference type="ChEBI" id="CHEBI:58349"/>
    </ligand>
</feature>
<dbReference type="PIRSF" id="PIRSF006769">
    <property type="entry name" value="RibD"/>
    <property type="match status" value="1"/>
</dbReference>
<dbReference type="PANTHER" id="PTHR38011:SF7">
    <property type="entry name" value="2,5-DIAMINO-6-RIBOSYLAMINO-4(3H)-PYRIMIDINONE 5'-PHOSPHATE REDUCTASE"/>
    <property type="match status" value="1"/>
</dbReference>
<evidence type="ECO:0000313" key="19">
    <source>
        <dbReference type="Proteomes" id="UP000032417"/>
    </source>
</evidence>
<feature type="binding site" evidence="16">
    <location>
        <position position="78"/>
    </location>
    <ligand>
        <name>Zn(2+)</name>
        <dbReference type="ChEBI" id="CHEBI:29105"/>
        <note>catalytic</note>
    </ligand>
</feature>
<feature type="binding site" evidence="15">
    <location>
        <position position="215"/>
    </location>
    <ligand>
        <name>substrate</name>
    </ligand>
</feature>
<dbReference type="InterPro" id="IPR016193">
    <property type="entry name" value="Cytidine_deaminase-like"/>
</dbReference>
<keyword evidence="9 13" id="KW-0862">Zinc</keyword>
<evidence type="ECO:0000256" key="12">
    <source>
        <dbReference type="ARBA" id="ARBA00023268"/>
    </source>
</evidence>
<keyword evidence="11 13" id="KW-0560">Oxidoreductase</keyword>
<dbReference type="PANTHER" id="PTHR38011">
    <property type="entry name" value="DIHYDROFOLATE REDUCTASE FAMILY PROTEIN (AFU_ORTHOLOGUE AFUA_8G06820)"/>
    <property type="match status" value="1"/>
</dbReference>
<dbReference type="Gene3D" id="3.40.140.10">
    <property type="entry name" value="Cytidine Deaminase, domain 2"/>
    <property type="match status" value="1"/>
</dbReference>
<keyword evidence="7 13" id="KW-0479">Metal-binding</keyword>
<comment type="pathway">
    <text evidence="3 13">Cofactor biosynthesis; riboflavin biosynthesis; 5-amino-6-(D-ribitylamino)uracil from GTP: step 3/4.</text>
</comment>
<dbReference type="EC" id="3.5.4.26" evidence="13"/>
<sequence>MELNPIYMQRCLFLARKSEGFTKPNPMVGAVIVHDNKIIGEGYHRQFGEAHAEVNAINSVKDKSLLLTSTLYVSLEPCAHYGKTPPCAELIVKNKIPRVVIAVRDPNPKVSGKGIDMLKQSGIEVVEGILEEEAIEINRFFFVNQLYSRPYIILKWAQSKDGFIDLKRKPDENRLPVIISNKITHSIVHKFRTEVQGILVGTNTAILDNPKLTARKWFGDDPTRVVLDKNNKIPRNSFLFDGTVPTIVFTSSIPDDIKNTDNLKFIEIDFSKESNELILDHLYQERIYSLLVEGGSKLLSSFINKNLWDEAYIEVSEKKLHRGVNSPEIKGSIAATKRYLNSTQYHLKSKISRNFL</sequence>
<evidence type="ECO:0000256" key="7">
    <source>
        <dbReference type="ARBA" id="ARBA00022723"/>
    </source>
</evidence>
<dbReference type="InterPro" id="IPR002734">
    <property type="entry name" value="RibDG_C"/>
</dbReference>
<protein>
    <recommendedName>
        <fullName evidence="13">Riboflavin biosynthesis protein RibD</fullName>
    </recommendedName>
    <domain>
        <recommendedName>
            <fullName evidence="13">Diaminohydroxyphosphoribosylaminopyrimidine deaminase</fullName>
            <shortName evidence="13">DRAP deaminase</shortName>
            <ecNumber evidence="13">3.5.4.26</ecNumber>
        </recommendedName>
        <alternativeName>
            <fullName evidence="13">Riboflavin-specific deaminase</fullName>
        </alternativeName>
    </domain>
    <domain>
        <recommendedName>
            <fullName evidence="13">5-amino-6-(5-phosphoribosylamino)uracil reductase</fullName>
            <ecNumber evidence="13">1.1.1.193</ecNumber>
        </recommendedName>
        <alternativeName>
            <fullName evidence="13">HTP reductase</fullName>
        </alternativeName>
    </domain>
</protein>
<dbReference type="Proteomes" id="UP000032417">
    <property type="component" value="Chromosome 1"/>
</dbReference>
<evidence type="ECO:0000256" key="14">
    <source>
        <dbReference type="PIRSR" id="PIRSR006769-1"/>
    </source>
</evidence>
<comment type="similarity">
    <text evidence="4 13">In the N-terminal section; belongs to the cytidine and deoxycytidylate deaminase family.</text>
</comment>
<evidence type="ECO:0000313" key="18">
    <source>
        <dbReference type="EMBL" id="CEA16761.1"/>
    </source>
</evidence>
<dbReference type="NCBIfam" id="TIGR00326">
    <property type="entry name" value="eubact_ribD"/>
    <property type="match status" value="1"/>
</dbReference>
<dbReference type="AlphaFoldDB" id="A0A098C2V4"/>
<dbReference type="InterPro" id="IPR004794">
    <property type="entry name" value="Eubact_RibD"/>
</dbReference>
<proteinExistence type="inferred from homology"/>
<evidence type="ECO:0000256" key="2">
    <source>
        <dbReference type="ARBA" id="ARBA00004882"/>
    </source>
</evidence>
<evidence type="ECO:0000256" key="9">
    <source>
        <dbReference type="ARBA" id="ARBA00022833"/>
    </source>
</evidence>
<evidence type="ECO:0000256" key="4">
    <source>
        <dbReference type="ARBA" id="ARBA00005259"/>
    </source>
</evidence>
<dbReference type="STRING" id="1562970.ING2E5B_2032"/>
<dbReference type="PROSITE" id="PS51747">
    <property type="entry name" value="CYT_DCMP_DEAMINASES_2"/>
    <property type="match status" value="1"/>
</dbReference>
<comment type="catalytic activity">
    <reaction evidence="13">
        <text>5-amino-6-(5-phospho-D-ribitylamino)uracil + NADP(+) = 5-amino-6-(5-phospho-D-ribosylamino)uracil + NADPH + H(+)</text>
        <dbReference type="Rhea" id="RHEA:17845"/>
        <dbReference type="ChEBI" id="CHEBI:15378"/>
        <dbReference type="ChEBI" id="CHEBI:57783"/>
        <dbReference type="ChEBI" id="CHEBI:58349"/>
        <dbReference type="ChEBI" id="CHEBI:58421"/>
        <dbReference type="ChEBI" id="CHEBI:58453"/>
        <dbReference type="EC" id="1.1.1.193"/>
    </reaction>
</comment>
<comment type="catalytic activity">
    <reaction evidence="13">
        <text>2,5-diamino-6-hydroxy-4-(5-phosphoribosylamino)-pyrimidine + H2O + H(+) = 5-amino-6-(5-phospho-D-ribosylamino)uracil + NH4(+)</text>
        <dbReference type="Rhea" id="RHEA:21868"/>
        <dbReference type="ChEBI" id="CHEBI:15377"/>
        <dbReference type="ChEBI" id="CHEBI:15378"/>
        <dbReference type="ChEBI" id="CHEBI:28938"/>
        <dbReference type="ChEBI" id="CHEBI:58453"/>
        <dbReference type="ChEBI" id="CHEBI:58614"/>
        <dbReference type="EC" id="3.5.4.26"/>
    </reaction>
</comment>
<dbReference type="EC" id="1.1.1.193" evidence="13"/>
<feature type="domain" description="CMP/dCMP-type deaminase" evidence="17">
    <location>
        <begin position="2"/>
        <end position="126"/>
    </location>
</feature>